<dbReference type="PROSITE" id="PS50890">
    <property type="entry name" value="PUA"/>
    <property type="match status" value="1"/>
</dbReference>
<gene>
    <name evidence="9" type="ORF">Gasu_55350</name>
</gene>
<dbReference type="Gene3D" id="2.30.130.10">
    <property type="entry name" value="PUA domain"/>
    <property type="match status" value="1"/>
</dbReference>
<dbReference type="GO" id="GO:0005524">
    <property type="term" value="F:ATP binding"/>
    <property type="evidence" value="ECO:0007669"/>
    <property type="project" value="UniProtKB-KW"/>
</dbReference>
<dbReference type="SUPFAM" id="SSF53633">
    <property type="entry name" value="Carbamate kinase-like"/>
    <property type="match status" value="1"/>
</dbReference>
<dbReference type="InterPro" id="IPR019797">
    <property type="entry name" value="Glutamate_5-kinase_CS"/>
</dbReference>
<evidence type="ECO:0000313" key="10">
    <source>
        <dbReference type="Proteomes" id="UP000030680"/>
    </source>
</evidence>
<dbReference type="GO" id="GO:0003723">
    <property type="term" value="F:RNA binding"/>
    <property type="evidence" value="ECO:0007669"/>
    <property type="project" value="InterPro"/>
</dbReference>
<dbReference type="Gramene" id="EME26848">
    <property type="protein sequence ID" value="EME26848"/>
    <property type="gene ID" value="Gasu_55350"/>
</dbReference>
<dbReference type="PRINTS" id="PR00474">
    <property type="entry name" value="GLU5KINASE"/>
</dbReference>
<feature type="domain" description="PUA" evidence="8">
    <location>
        <begin position="305"/>
        <end position="387"/>
    </location>
</feature>
<dbReference type="PANTHER" id="PTHR43654:SF3">
    <property type="entry name" value="GLUTAMATE 5-KINASE"/>
    <property type="match status" value="1"/>
</dbReference>
<dbReference type="SMART" id="SM00359">
    <property type="entry name" value="PUA"/>
    <property type="match status" value="1"/>
</dbReference>
<dbReference type="OrthoDB" id="409889at2759"/>
<dbReference type="InterPro" id="IPR002478">
    <property type="entry name" value="PUA"/>
</dbReference>
<dbReference type="InterPro" id="IPR036393">
    <property type="entry name" value="AceGlu_kinase-like_sf"/>
</dbReference>
<dbReference type="InterPro" id="IPR001057">
    <property type="entry name" value="Glu/AcGlu_kinase"/>
</dbReference>
<dbReference type="NCBIfam" id="TIGR01027">
    <property type="entry name" value="proB"/>
    <property type="match status" value="1"/>
</dbReference>
<organism evidence="9 10">
    <name type="scientific">Galdieria sulphuraria</name>
    <name type="common">Red alga</name>
    <dbReference type="NCBI Taxonomy" id="130081"/>
    <lineage>
        <taxon>Eukaryota</taxon>
        <taxon>Rhodophyta</taxon>
        <taxon>Bangiophyceae</taxon>
        <taxon>Galdieriales</taxon>
        <taxon>Galdieriaceae</taxon>
        <taxon>Galdieria</taxon>
    </lineage>
</organism>
<keyword evidence="1" id="KW-0963">Cytoplasm</keyword>
<evidence type="ECO:0000256" key="2">
    <source>
        <dbReference type="ARBA" id="ARBA00022605"/>
    </source>
</evidence>
<evidence type="ECO:0000256" key="4">
    <source>
        <dbReference type="ARBA" id="ARBA00022679"/>
    </source>
</evidence>
<dbReference type="PROSITE" id="PS00902">
    <property type="entry name" value="GLUTAMATE_5_KINASE"/>
    <property type="match status" value="1"/>
</dbReference>
<dbReference type="Gene3D" id="3.40.1160.10">
    <property type="entry name" value="Acetylglutamate kinase-like"/>
    <property type="match status" value="1"/>
</dbReference>
<dbReference type="eggNOG" id="KOG1154">
    <property type="taxonomic scope" value="Eukaryota"/>
</dbReference>
<dbReference type="GO" id="GO:0004349">
    <property type="term" value="F:glutamate 5-kinase activity"/>
    <property type="evidence" value="ECO:0007669"/>
    <property type="project" value="UniProtKB-EC"/>
</dbReference>
<name>M2XT84_GALSU</name>
<accession>M2XT84</accession>
<dbReference type="PANTHER" id="PTHR43654">
    <property type="entry name" value="GLUTAMATE 5-KINASE"/>
    <property type="match status" value="1"/>
</dbReference>
<dbReference type="GeneID" id="17085799"/>
<reference evidence="10" key="1">
    <citation type="journal article" date="2013" name="Science">
        <title>Gene transfer from bacteria and archaea facilitated evolution of an extremophilic eukaryote.</title>
        <authorList>
            <person name="Schonknecht G."/>
            <person name="Chen W.H."/>
            <person name="Ternes C.M."/>
            <person name="Barbier G.G."/>
            <person name="Shrestha R.P."/>
            <person name="Stanke M."/>
            <person name="Brautigam A."/>
            <person name="Baker B.J."/>
            <person name="Banfield J.F."/>
            <person name="Garavito R.M."/>
            <person name="Carr K."/>
            <person name="Wilkerson C."/>
            <person name="Rensing S.A."/>
            <person name="Gagneul D."/>
            <person name="Dickenson N.E."/>
            <person name="Oesterhelt C."/>
            <person name="Lercher M.J."/>
            <person name="Weber A.P."/>
        </authorList>
    </citation>
    <scope>NUCLEOTIDE SEQUENCE [LARGE SCALE GENOMIC DNA]</scope>
    <source>
        <strain evidence="10">074W</strain>
    </source>
</reference>
<keyword evidence="6 9" id="KW-0418">Kinase</keyword>
<dbReference type="RefSeq" id="XP_005703368.1">
    <property type="nucleotide sequence ID" value="XM_005703311.1"/>
</dbReference>
<dbReference type="Pfam" id="PF01472">
    <property type="entry name" value="PUA"/>
    <property type="match status" value="1"/>
</dbReference>
<dbReference type="CDD" id="cd04242">
    <property type="entry name" value="AAK_G5K_ProB"/>
    <property type="match status" value="1"/>
</dbReference>
<evidence type="ECO:0000256" key="3">
    <source>
        <dbReference type="ARBA" id="ARBA00022650"/>
    </source>
</evidence>
<dbReference type="InterPro" id="IPR005715">
    <property type="entry name" value="Glu_5kinase/COase_Synthase"/>
</dbReference>
<dbReference type="HAMAP" id="MF_00456">
    <property type="entry name" value="ProB"/>
    <property type="match status" value="1"/>
</dbReference>
<dbReference type="CDD" id="cd21157">
    <property type="entry name" value="PUA_G5K"/>
    <property type="match status" value="1"/>
</dbReference>
<dbReference type="KEGG" id="gsl:Gasu_55350"/>
<dbReference type="OMA" id="SVTELMF"/>
<dbReference type="InterPro" id="IPR036974">
    <property type="entry name" value="PUA_sf"/>
</dbReference>
<dbReference type="InterPro" id="IPR011529">
    <property type="entry name" value="Glu_5kinase"/>
</dbReference>
<dbReference type="FunFam" id="3.40.1160.10:FF:000018">
    <property type="entry name" value="Glutamate 5-kinase"/>
    <property type="match status" value="1"/>
</dbReference>
<evidence type="ECO:0000256" key="6">
    <source>
        <dbReference type="ARBA" id="ARBA00022777"/>
    </source>
</evidence>
<evidence type="ECO:0000256" key="1">
    <source>
        <dbReference type="ARBA" id="ARBA00022490"/>
    </source>
</evidence>
<evidence type="ECO:0000259" key="8">
    <source>
        <dbReference type="SMART" id="SM00359"/>
    </source>
</evidence>
<dbReference type="Proteomes" id="UP000030680">
    <property type="component" value="Unassembled WGS sequence"/>
</dbReference>
<keyword evidence="10" id="KW-1185">Reference proteome</keyword>
<dbReference type="InterPro" id="IPR041739">
    <property type="entry name" value="G5K_ProB"/>
</dbReference>
<dbReference type="STRING" id="130081.M2XT84"/>
<evidence type="ECO:0000256" key="7">
    <source>
        <dbReference type="ARBA" id="ARBA00022840"/>
    </source>
</evidence>
<keyword evidence="5" id="KW-0547">Nucleotide-binding</keyword>
<dbReference type="FunFam" id="2.30.130.10:FF:000007">
    <property type="entry name" value="Glutamate 5-kinase"/>
    <property type="match status" value="1"/>
</dbReference>
<dbReference type="GO" id="GO:0005829">
    <property type="term" value="C:cytosol"/>
    <property type="evidence" value="ECO:0007669"/>
    <property type="project" value="TreeGrafter"/>
</dbReference>
<keyword evidence="4 9" id="KW-0808">Transferase</keyword>
<dbReference type="EMBL" id="KB454541">
    <property type="protein sequence ID" value="EME26848.1"/>
    <property type="molecule type" value="Genomic_DNA"/>
</dbReference>
<dbReference type="InterPro" id="IPR015947">
    <property type="entry name" value="PUA-like_sf"/>
</dbReference>
<dbReference type="InterPro" id="IPR001048">
    <property type="entry name" value="Asp/Glu/Uridylate_kinase"/>
</dbReference>
<dbReference type="EC" id="2.7.2.11" evidence="9"/>
<dbReference type="PIRSF" id="PIRSF000729">
    <property type="entry name" value="GK"/>
    <property type="match status" value="1"/>
</dbReference>
<dbReference type="GO" id="GO:0008652">
    <property type="term" value="P:amino acid biosynthetic process"/>
    <property type="evidence" value="ECO:0007669"/>
    <property type="project" value="UniProtKB-KW"/>
</dbReference>
<dbReference type="Pfam" id="PF00696">
    <property type="entry name" value="AA_kinase"/>
    <property type="match status" value="1"/>
</dbReference>
<keyword evidence="7" id="KW-0067">ATP-binding</keyword>
<keyword evidence="2" id="KW-0028">Amino-acid biosynthesis</keyword>
<dbReference type="AlphaFoldDB" id="M2XT84"/>
<evidence type="ECO:0000313" key="9">
    <source>
        <dbReference type="EMBL" id="EME26848.1"/>
    </source>
</evidence>
<protein>
    <submittedName>
        <fullName evidence="9">Glutamate 5-kinase</fullName>
        <ecNumber evidence="9">2.7.2.11</ecNumber>
    </submittedName>
</protein>
<evidence type="ECO:0000256" key="5">
    <source>
        <dbReference type="ARBA" id="ARBA00022741"/>
    </source>
</evidence>
<dbReference type="SUPFAM" id="SSF88697">
    <property type="entry name" value="PUA domain-like"/>
    <property type="match status" value="1"/>
</dbReference>
<proteinExistence type="inferred from homology"/>
<keyword evidence="3" id="KW-0641">Proline biosynthesis</keyword>
<sequence>MSNSQVSLNSASVVDLLSNNGKREVVVVKVGTSTIMRGEEEEGDIALSTLALLIDTLVALRHAGFHVVLVTSGAVGLGCKRLELKRRPESLSARQALAAVGQSSLMRIYEGLFGYVNQHVAQVLLARGDIAKRHQYFNAKSTFLELFRLGVVPIVNENDTIAIEELRFGDNDRLSAMVAGLLDAKWLFLLTDVDQLYSADPRVDSSAVPIDIVKDIDSLAIHTGSGTKGGTQWGTGGMHSKIIAARLATSSGVTVCIMNGRKPENMLNFVVSIGQKGIGTIFLPQEKIIRGGRKRWIAHGLKPSGTIYIDEGAEKAIQNKKSLFAAGIRRVEGYFDSDSAVRICNLSGQEVARGLVNYSSDEIDKLKGLHSEMQTEYLGYDGPAEIVHRQNLVDKPSGCNE</sequence>